<evidence type="ECO:0000313" key="1">
    <source>
        <dbReference type="EMBL" id="CAB3774905.1"/>
    </source>
</evidence>
<protein>
    <submittedName>
        <fullName evidence="1">Uncharacterized protein</fullName>
    </submittedName>
</protein>
<name>A0A6J5FCF4_9BURK</name>
<gene>
    <name evidence="1" type="ORF">LMG29542_08287</name>
</gene>
<dbReference type="EMBL" id="CADIKH010000200">
    <property type="protein sequence ID" value="CAB3774905.1"/>
    <property type="molecule type" value="Genomic_DNA"/>
</dbReference>
<sequence>MNWFGQCLDRKLARWAKCKYRDYDGIHGVARSGYTR</sequence>
<keyword evidence="2" id="KW-1185">Reference proteome</keyword>
<dbReference type="AlphaFoldDB" id="A0A6J5FCF4"/>
<proteinExistence type="predicted"/>
<dbReference type="Proteomes" id="UP000494363">
    <property type="component" value="Unassembled WGS sequence"/>
</dbReference>
<reference evidence="1 2" key="1">
    <citation type="submission" date="2020-04" db="EMBL/GenBank/DDBJ databases">
        <authorList>
            <person name="De Canck E."/>
        </authorList>
    </citation>
    <scope>NUCLEOTIDE SEQUENCE [LARGE SCALE GENOMIC DNA]</scope>
    <source>
        <strain evidence="1 2">LMG 29542</strain>
    </source>
</reference>
<accession>A0A6J5FCF4</accession>
<organism evidence="1 2">
    <name type="scientific">Paraburkholderia humisilvae</name>
    <dbReference type="NCBI Taxonomy" id="627669"/>
    <lineage>
        <taxon>Bacteria</taxon>
        <taxon>Pseudomonadati</taxon>
        <taxon>Pseudomonadota</taxon>
        <taxon>Betaproteobacteria</taxon>
        <taxon>Burkholderiales</taxon>
        <taxon>Burkholderiaceae</taxon>
        <taxon>Paraburkholderia</taxon>
    </lineage>
</organism>
<evidence type="ECO:0000313" key="2">
    <source>
        <dbReference type="Proteomes" id="UP000494363"/>
    </source>
</evidence>